<dbReference type="InterPro" id="IPR001401">
    <property type="entry name" value="Dynamin_GTPase"/>
</dbReference>
<dbReference type="GO" id="GO:0008017">
    <property type="term" value="F:microtubule binding"/>
    <property type="evidence" value="ECO:0007669"/>
    <property type="project" value="TreeGrafter"/>
</dbReference>
<dbReference type="Pfam" id="PF01031">
    <property type="entry name" value="Dynamin_M"/>
    <property type="match status" value="1"/>
</dbReference>
<dbReference type="FunFam" id="3.40.50.300:FF:001425">
    <property type="entry name" value="Dynamin GTPase, putative"/>
    <property type="match status" value="1"/>
</dbReference>
<proteinExistence type="predicted"/>
<keyword evidence="6" id="KW-1185">Reference proteome</keyword>
<evidence type="ECO:0000259" key="4">
    <source>
        <dbReference type="PROSITE" id="PS51718"/>
    </source>
</evidence>
<dbReference type="GO" id="GO:0048312">
    <property type="term" value="P:intracellular distribution of mitochondria"/>
    <property type="evidence" value="ECO:0007669"/>
    <property type="project" value="TreeGrafter"/>
</dbReference>
<sequence length="446" mass="49641">MAETSNPIKGLGNQALLDKIDKLRELNVGSIISLPQLIVVGDQSSGKSSVLESLTGFSFPRATGLCTRYATQITCRRDPARSVSITIIPRPEANEVVKQRLRNFYRRLDEMNPQDLADIFVQANQAMGIRSGAGSFDDEDDDLNTFSEDILKIEINGPEQPGLTVIDVPGIFRTATPGLTTDSDITLVTSMVKSYMKDPRTIILAVIPCNVDIATQEILNLAKNADPGGLRTMGVLTKPDLAPERATQQNILDLVQGKRQDLKLGYCVVKNRGADDEDSSLGKRDDEERAFFRQEPWTSVASSARLGISALRVILHDLLMDITKKEFPILKKEIAKRLSDCGKKSDAMGVSRSDEKSQRTYLGKIAARFERIVGYALNAYYTEDQIFNDRLEMRLITRIIKLNEVFSEVFSQNGHTRHFDHSNQNDEDEKQSKGQLPVSVGLRTYG</sequence>
<dbReference type="GO" id="GO:0016020">
    <property type="term" value="C:membrane"/>
    <property type="evidence" value="ECO:0007669"/>
    <property type="project" value="TreeGrafter"/>
</dbReference>
<evidence type="ECO:0000256" key="1">
    <source>
        <dbReference type="ARBA" id="ARBA00022741"/>
    </source>
</evidence>
<dbReference type="GO" id="GO:0000266">
    <property type="term" value="P:mitochondrial fission"/>
    <property type="evidence" value="ECO:0007669"/>
    <property type="project" value="TreeGrafter"/>
</dbReference>
<gene>
    <name evidence="5" type="ORF">DHEL01_v208241</name>
</gene>
<keyword evidence="1" id="KW-0547">Nucleotide-binding</keyword>
<comment type="caution">
    <text evidence="5">The sequence shown here is derived from an EMBL/GenBank/DDBJ whole genome shotgun (WGS) entry which is preliminary data.</text>
</comment>
<dbReference type="GO" id="GO:0003924">
    <property type="term" value="F:GTPase activity"/>
    <property type="evidence" value="ECO:0007669"/>
    <property type="project" value="InterPro"/>
</dbReference>
<dbReference type="InterPro" id="IPR030381">
    <property type="entry name" value="G_DYNAMIN_dom"/>
</dbReference>
<feature type="region of interest" description="Disordered" evidence="3">
    <location>
        <begin position="416"/>
        <end position="446"/>
    </location>
</feature>
<dbReference type="PROSITE" id="PS51718">
    <property type="entry name" value="G_DYNAMIN_2"/>
    <property type="match status" value="1"/>
</dbReference>
<dbReference type="InterPro" id="IPR027417">
    <property type="entry name" value="P-loop_NTPase"/>
</dbReference>
<dbReference type="AlphaFoldDB" id="A0A2P5HT11"/>
<protein>
    <submittedName>
        <fullName evidence="5">Interferon-induced GTP-binding protein Mx1</fullName>
    </submittedName>
</protein>
<accession>A0A2P5HT11</accession>
<dbReference type="OrthoDB" id="415706at2759"/>
<dbReference type="InterPro" id="IPR045063">
    <property type="entry name" value="Dynamin_N"/>
</dbReference>
<dbReference type="Proteomes" id="UP000094444">
    <property type="component" value="Unassembled WGS sequence"/>
</dbReference>
<dbReference type="PANTHER" id="PTHR11566">
    <property type="entry name" value="DYNAMIN"/>
    <property type="match status" value="1"/>
</dbReference>
<dbReference type="InterPro" id="IPR000375">
    <property type="entry name" value="Dynamin_stalk"/>
</dbReference>
<dbReference type="PRINTS" id="PR00195">
    <property type="entry name" value="DYNAMIN"/>
</dbReference>
<dbReference type="STRING" id="158607.A0A2P5HT11"/>
<feature type="domain" description="Dynamin-type G" evidence="4">
    <location>
        <begin position="31"/>
        <end position="328"/>
    </location>
</feature>
<dbReference type="GO" id="GO:0005525">
    <property type="term" value="F:GTP binding"/>
    <property type="evidence" value="ECO:0007669"/>
    <property type="project" value="InterPro"/>
</dbReference>
<reference evidence="5" key="1">
    <citation type="submission" date="2017-09" db="EMBL/GenBank/DDBJ databases">
        <title>Polyketide synthases of a Diaporthe helianthi virulent isolate.</title>
        <authorList>
            <person name="Baroncelli R."/>
        </authorList>
    </citation>
    <scope>NUCLEOTIDE SEQUENCE [LARGE SCALE GENOMIC DNA]</scope>
    <source>
        <strain evidence="5">7/96</strain>
    </source>
</reference>
<dbReference type="InterPro" id="IPR022812">
    <property type="entry name" value="Dynamin"/>
</dbReference>
<dbReference type="Pfam" id="PF00350">
    <property type="entry name" value="Dynamin_N"/>
    <property type="match status" value="1"/>
</dbReference>
<dbReference type="GO" id="GO:0005874">
    <property type="term" value="C:microtubule"/>
    <property type="evidence" value="ECO:0007669"/>
    <property type="project" value="TreeGrafter"/>
</dbReference>
<evidence type="ECO:0000256" key="2">
    <source>
        <dbReference type="ARBA" id="ARBA00023134"/>
    </source>
</evidence>
<evidence type="ECO:0000313" key="5">
    <source>
        <dbReference type="EMBL" id="POS73366.1"/>
    </source>
</evidence>
<keyword evidence="2" id="KW-0342">GTP-binding</keyword>
<dbReference type="CDD" id="cd08771">
    <property type="entry name" value="DLP_1"/>
    <property type="match status" value="1"/>
</dbReference>
<name>A0A2P5HT11_DIAHE</name>
<dbReference type="PANTHER" id="PTHR11566:SF215">
    <property type="entry name" value="DYNAMIN GTPASE"/>
    <property type="match status" value="1"/>
</dbReference>
<dbReference type="EMBL" id="MAVT02000812">
    <property type="protein sequence ID" value="POS73366.1"/>
    <property type="molecule type" value="Genomic_DNA"/>
</dbReference>
<dbReference type="SUPFAM" id="SSF52540">
    <property type="entry name" value="P-loop containing nucleoside triphosphate hydrolases"/>
    <property type="match status" value="1"/>
</dbReference>
<organism evidence="5 6">
    <name type="scientific">Diaporthe helianthi</name>
    <dbReference type="NCBI Taxonomy" id="158607"/>
    <lineage>
        <taxon>Eukaryota</taxon>
        <taxon>Fungi</taxon>
        <taxon>Dikarya</taxon>
        <taxon>Ascomycota</taxon>
        <taxon>Pezizomycotina</taxon>
        <taxon>Sordariomycetes</taxon>
        <taxon>Sordariomycetidae</taxon>
        <taxon>Diaporthales</taxon>
        <taxon>Diaporthaceae</taxon>
        <taxon>Diaporthe</taxon>
    </lineage>
</organism>
<dbReference type="GO" id="GO:0005739">
    <property type="term" value="C:mitochondrion"/>
    <property type="evidence" value="ECO:0007669"/>
    <property type="project" value="TreeGrafter"/>
</dbReference>
<dbReference type="GO" id="GO:0006897">
    <property type="term" value="P:endocytosis"/>
    <property type="evidence" value="ECO:0007669"/>
    <property type="project" value="TreeGrafter"/>
</dbReference>
<dbReference type="SMART" id="SM00053">
    <property type="entry name" value="DYNc"/>
    <property type="match status" value="1"/>
</dbReference>
<dbReference type="Gene3D" id="3.40.50.300">
    <property type="entry name" value="P-loop containing nucleotide triphosphate hydrolases"/>
    <property type="match status" value="1"/>
</dbReference>
<dbReference type="GO" id="GO:0016559">
    <property type="term" value="P:peroxisome fission"/>
    <property type="evidence" value="ECO:0007669"/>
    <property type="project" value="TreeGrafter"/>
</dbReference>
<evidence type="ECO:0000256" key="3">
    <source>
        <dbReference type="SAM" id="MobiDB-lite"/>
    </source>
</evidence>
<evidence type="ECO:0000313" key="6">
    <source>
        <dbReference type="Proteomes" id="UP000094444"/>
    </source>
</evidence>
<dbReference type="InParanoid" id="A0A2P5HT11"/>